<evidence type="ECO:0000313" key="5">
    <source>
        <dbReference type="Proteomes" id="UP000241769"/>
    </source>
</evidence>
<comment type="caution">
    <text evidence="3">The sequence shown here is derived from an EMBL/GenBank/DDBJ whole genome shotgun (WGS) entry which is preliminary data.</text>
</comment>
<accession>A0A2P6NM91</accession>
<feature type="compositionally biased region" description="Pro residues" evidence="2">
    <location>
        <begin position="67"/>
        <end position="81"/>
    </location>
</feature>
<organism evidence="3 5">
    <name type="scientific">Planoprotostelium fungivorum</name>
    <dbReference type="NCBI Taxonomy" id="1890364"/>
    <lineage>
        <taxon>Eukaryota</taxon>
        <taxon>Amoebozoa</taxon>
        <taxon>Evosea</taxon>
        <taxon>Variosea</taxon>
        <taxon>Cavosteliida</taxon>
        <taxon>Cavosteliaceae</taxon>
        <taxon>Planoprotostelium</taxon>
    </lineage>
</organism>
<dbReference type="AlphaFoldDB" id="A0A2P6NM91"/>
<dbReference type="Proteomes" id="UP000241769">
    <property type="component" value="Unassembled WGS sequence"/>
</dbReference>
<protein>
    <submittedName>
        <fullName evidence="4">Putative Early nodulin 20</fullName>
    </submittedName>
</protein>
<keyword evidence="1" id="KW-0175">Coiled coil</keyword>
<dbReference type="InParanoid" id="A0A2P6NM91"/>
<sequence length="345" mass="39183">MHGLRHLSKNLNHTVSPVTLTPRVIHSPSSIIFTRPLSGGATKAGRFRTEYARTHGLHELEDEPEPEPIPSPAAKPTPTPTPAQRVTPPAQTTFATAPKKTAPVATGPAIRLSEISRAQRALMKRLAVEGVDDKKLIEVHCPSKRAREYEEKSGIRITGQNGTHLYMELPETEHGRVVIRLPKERSEVDEYNDNLLFKRLQRQEHEKHKDNTTELMEALAAREKNMENNPLAFMTLTFDIEIIPNTGQAILLQCRNMCQQRDLEFVFLAINDEPLFVDQPEALQINEDEVFQLPEELMDRPLTRYLELFGITSELGPYAKWIHMRYSQATKQSFVIQLQNFLGGN</sequence>
<evidence type="ECO:0000256" key="2">
    <source>
        <dbReference type="SAM" id="MobiDB-lite"/>
    </source>
</evidence>
<gene>
    <name evidence="4" type="ORF">PROFUN_07045</name>
    <name evidence="3" type="ORF">PROFUN_07320</name>
</gene>
<feature type="region of interest" description="Disordered" evidence="2">
    <location>
        <begin position="57"/>
        <end position="91"/>
    </location>
</feature>
<evidence type="ECO:0000256" key="1">
    <source>
        <dbReference type="SAM" id="Coils"/>
    </source>
</evidence>
<keyword evidence="5" id="KW-1185">Reference proteome</keyword>
<dbReference type="EMBL" id="MDYQ01000046">
    <property type="protein sequence ID" value="PRP85337.1"/>
    <property type="molecule type" value="Genomic_DNA"/>
</dbReference>
<feature type="coiled-coil region" evidence="1">
    <location>
        <begin position="202"/>
        <end position="229"/>
    </location>
</feature>
<name>A0A2P6NM91_9EUKA</name>
<evidence type="ECO:0000313" key="4">
    <source>
        <dbReference type="EMBL" id="PRP85337.1"/>
    </source>
</evidence>
<reference evidence="3 5" key="1">
    <citation type="journal article" date="2018" name="Genome Biol. Evol.">
        <title>Multiple Roots of Fruiting Body Formation in Amoebozoa.</title>
        <authorList>
            <person name="Hillmann F."/>
            <person name="Forbes G."/>
            <person name="Novohradska S."/>
            <person name="Ferling I."/>
            <person name="Riege K."/>
            <person name="Groth M."/>
            <person name="Westermann M."/>
            <person name="Marz M."/>
            <person name="Spaller T."/>
            <person name="Winckler T."/>
            <person name="Schaap P."/>
            <person name="Glockner G."/>
        </authorList>
    </citation>
    <scope>NUCLEOTIDE SEQUENCE [LARGE SCALE GENOMIC DNA]</scope>
    <source>
        <strain evidence="3 5">Jena</strain>
    </source>
</reference>
<evidence type="ECO:0000313" key="3">
    <source>
        <dbReference type="EMBL" id="PRP85032.1"/>
    </source>
</evidence>
<proteinExistence type="predicted"/>
<dbReference type="EMBL" id="MDYQ01000052">
    <property type="protein sequence ID" value="PRP85032.1"/>
    <property type="molecule type" value="Genomic_DNA"/>
</dbReference>